<dbReference type="AlphaFoldDB" id="A0A3B0X1X0"/>
<protein>
    <submittedName>
        <fullName evidence="1">Uncharacterized protein</fullName>
    </submittedName>
</protein>
<reference evidence="1" key="1">
    <citation type="submission" date="2018-06" db="EMBL/GenBank/DDBJ databases">
        <authorList>
            <person name="Zhirakovskaya E."/>
        </authorList>
    </citation>
    <scope>NUCLEOTIDE SEQUENCE</scope>
</reference>
<proteinExistence type="predicted"/>
<gene>
    <name evidence="1" type="ORF">MNBD_GAMMA07-2090</name>
</gene>
<evidence type="ECO:0000313" key="1">
    <source>
        <dbReference type="EMBL" id="VAW55499.1"/>
    </source>
</evidence>
<accession>A0A3B0X1X0</accession>
<dbReference type="EMBL" id="UOFF01000096">
    <property type="protein sequence ID" value="VAW55499.1"/>
    <property type="molecule type" value="Genomic_DNA"/>
</dbReference>
<organism evidence="1">
    <name type="scientific">hydrothermal vent metagenome</name>
    <dbReference type="NCBI Taxonomy" id="652676"/>
    <lineage>
        <taxon>unclassified sequences</taxon>
        <taxon>metagenomes</taxon>
        <taxon>ecological metagenomes</taxon>
    </lineage>
</organism>
<sequence length="113" mass="12719">YHFDSLDAENGSADFDRFQIELIPFYKVSENFRVGLGITNVMSAEFTFLGDTIGFENSVGIVAELNWRISNRNWWGIRYVDLDFTADSLNGFNISGLPPLDGSYIGLMFNAGF</sequence>
<name>A0A3B0X1X0_9ZZZZ</name>
<feature type="non-terminal residue" evidence="1">
    <location>
        <position position="1"/>
    </location>
</feature>